<gene>
    <name evidence="6" type="ORF">BEL07_13670</name>
</gene>
<evidence type="ECO:0000256" key="1">
    <source>
        <dbReference type="ARBA" id="ARBA00022475"/>
    </source>
</evidence>
<protein>
    <recommendedName>
        <fullName evidence="8">LppP/LprE family lipoprotein</fullName>
    </recommendedName>
</protein>
<keyword evidence="3" id="KW-0472">Membrane</keyword>
<proteinExistence type="predicted"/>
<evidence type="ECO:0000313" key="7">
    <source>
        <dbReference type="Proteomes" id="UP000178953"/>
    </source>
</evidence>
<evidence type="ECO:0000256" key="3">
    <source>
        <dbReference type="ARBA" id="ARBA00023136"/>
    </source>
</evidence>
<keyword evidence="7" id="KW-1185">Reference proteome</keyword>
<evidence type="ECO:0008006" key="8">
    <source>
        <dbReference type="Google" id="ProtNLM"/>
    </source>
</evidence>
<accession>A0A1E8Q4N9</accession>
<comment type="caution">
    <text evidence="6">The sequence shown here is derived from an EMBL/GenBank/DDBJ whole genome shotgun (WGS) entry which is preliminary data.</text>
</comment>
<evidence type="ECO:0000313" key="6">
    <source>
        <dbReference type="EMBL" id="OFJ53211.1"/>
    </source>
</evidence>
<evidence type="ECO:0000256" key="4">
    <source>
        <dbReference type="ARBA" id="ARBA00023139"/>
    </source>
</evidence>
<dbReference type="AlphaFoldDB" id="A0A1E8Q4N9"/>
<keyword evidence="4" id="KW-0564">Palmitate</keyword>
<reference evidence="6 7" key="1">
    <citation type="submission" date="2016-09" db="EMBL/GenBank/DDBJ databases">
        <title>genome sequence of Mycobacterium sp. 739 SCH.</title>
        <authorList>
            <person name="Greninger A.L."/>
            <person name="Qin X."/>
            <person name="Jerome K."/>
            <person name="Vora S."/>
            <person name="Quinn K."/>
        </authorList>
    </citation>
    <scope>NUCLEOTIDE SEQUENCE [LARGE SCALE GENOMIC DNA]</scope>
    <source>
        <strain evidence="6 7">SCH</strain>
    </source>
</reference>
<evidence type="ECO:0000256" key="5">
    <source>
        <dbReference type="ARBA" id="ARBA00023288"/>
    </source>
</evidence>
<organism evidence="6 7">
    <name type="scientific">Mycolicibacterium grossiae</name>
    <dbReference type="NCBI Taxonomy" id="1552759"/>
    <lineage>
        <taxon>Bacteria</taxon>
        <taxon>Bacillati</taxon>
        <taxon>Actinomycetota</taxon>
        <taxon>Actinomycetes</taxon>
        <taxon>Mycobacteriales</taxon>
        <taxon>Mycobacteriaceae</taxon>
        <taxon>Mycolicibacterium</taxon>
    </lineage>
</organism>
<keyword evidence="1" id="KW-1003">Cell membrane</keyword>
<keyword evidence="2" id="KW-0732">Signal</keyword>
<dbReference type="Proteomes" id="UP000178953">
    <property type="component" value="Unassembled WGS sequence"/>
</dbReference>
<keyword evidence="5" id="KW-0449">Lipoprotein</keyword>
<evidence type="ECO:0000256" key="2">
    <source>
        <dbReference type="ARBA" id="ARBA00022729"/>
    </source>
</evidence>
<dbReference type="InterPro" id="IPR025971">
    <property type="entry name" value="LppP/LprE"/>
</dbReference>
<sequence length="153" mass="15648">MLLTTAGLVVSAPVGNAAPACGVDLAAPEISAAAANVPPYPGTDWQWTAQPSSVEGNFDRCATLSTALVTVEGATGSSPITALMFHRGQYLGTATSVARGFTTLNAARTTDDTVVLDYKVAGACNACAPAAVHPVRFHWTGDHVEMLDPAPPP</sequence>
<dbReference type="EMBL" id="MCHX01000028">
    <property type="protein sequence ID" value="OFJ53211.1"/>
    <property type="molecule type" value="Genomic_DNA"/>
</dbReference>
<dbReference type="Pfam" id="PF14041">
    <property type="entry name" value="Lipoprotein_21"/>
    <property type="match status" value="1"/>
</dbReference>
<name>A0A1E8Q4N9_9MYCO</name>